<comment type="function">
    <text evidence="1 10">Produces ATP from ADP in the presence of a proton gradient across the membrane. The gamma chain is believed to be important in regulating ATPase activity and the flow of protons through the CF(0) complex.</text>
</comment>
<keyword evidence="7 10" id="KW-0472">Membrane</keyword>
<dbReference type="OrthoDB" id="9812769at2"/>
<dbReference type="NCBIfam" id="TIGR01146">
    <property type="entry name" value="ATPsyn_F1gamma"/>
    <property type="match status" value="1"/>
</dbReference>
<proteinExistence type="inferred from homology"/>
<keyword evidence="10" id="KW-1003">Cell membrane</keyword>
<reference evidence="11 12" key="1">
    <citation type="submission" date="2018-11" db="EMBL/GenBank/DDBJ databases">
        <title>Genome sequencing and assembly of Anaerosphaera sp. nov., GS7-6-2.</title>
        <authorList>
            <person name="Rettenmaier R."/>
            <person name="Liebl W."/>
            <person name="Zverlov V."/>
        </authorList>
    </citation>
    <scope>NUCLEOTIDE SEQUENCE [LARGE SCALE GENOMIC DNA]</scope>
    <source>
        <strain evidence="11 12">GS7-6-2</strain>
    </source>
</reference>
<dbReference type="GO" id="GO:0016787">
    <property type="term" value="F:hydrolase activity"/>
    <property type="evidence" value="ECO:0007669"/>
    <property type="project" value="UniProtKB-KW"/>
</dbReference>
<dbReference type="GO" id="GO:0005886">
    <property type="term" value="C:plasma membrane"/>
    <property type="evidence" value="ECO:0007669"/>
    <property type="project" value="UniProtKB-SubCell"/>
</dbReference>
<evidence type="ECO:0000256" key="6">
    <source>
        <dbReference type="ARBA" id="ARBA00023065"/>
    </source>
</evidence>
<evidence type="ECO:0000256" key="2">
    <source>
        <dbReference type="ARBA" id="ARBA00004170"/>
    </source>
</evidence>
<dbReference type="CDD" id="cd12151">
    <property type="entry name" value="F1-ATPase_gamma"/>
    <property type="match status" value="1"/>
</dbReference>
<dbReference type="Pfam" id="PF00231">
    <property type="entry name" value="ATP-synt"/>
    <property type="match status" value="1"/>
</dbReference>
<comment type="caution">
    <text evidence="11">The sequence shown here is derived from an EMBL/GenBank/DDBJ whole genome shotgun (WGS) entry which is preliminary data.</text>
</comment>
<dbReference type="SUPFAM" id="SSF52943">
    <property type="entry name" value="ATP synthase (F1-ATPase), gamma subunit"/>
    <property type="match status" value="1"/>
</dbReference>
<keyword evidence="11" id="KW-0378">Hydrolase</keyword>
<comment type="similarity">
    <text evidence="3 10">Belongs to the ATPase gamma chain family.</text>
</comment>
<dbReference type="InterPro" id="IPR000131">
    <property type="entry name" value="ATP_synth_F1_gsu"/>
</dbReference>
<evidence type="ECO:0000313" key="12">
    <source>
        <dbReference type="Proteomes" id="UP000288812"/>
    </source>
</evidence>
<comment type="subcellular location">
    <subcellularLocation>
        <location evidence="10">Cell membrane</location>
        <topology evidence="10">Peripheral membrane protein</topology>
    </subcellularLocation>
    <subcellularLocation>
        <location evidence="2">Membrane</location>
        <topology evidence="2">Peripheral membrane protein</topology>
    </subcellularLocation>
</comment>
<evidence type="ECO:0000256" key="5">
    <source>
        <dbReference type="ARBA" id="ARBA00022781"/>
    </source>
</evidence>
<dbReference type="PRINTS" id="PR00126">
    <property type="entry name" value="ATPASEGAMMA"/>
</dbReference>
<protein>
    <recommendedName>
        <fullName evidence="10">ATP synthase gamma chain</fullName>
    </recommendedName>
    <alternativeName>
        <fullName evidence="10">ATP synthase F1 sector gamma subunit</fullName>
    </alternativeName>
    <alternativeName>
        <fullName evidence="10">F-ATPase gamma subunit</fullName>
    </alternativeName>
</protein>
<dbReference type="PROSITE" id="PS00153">
    <property type="entry name" value="ATPASE_GAMMA"/>
    <property type="match status" value="1"/>
</dbReference>
<dbReference type="GO" id="GO:0005524">
    <property type="term" value="F:ATP binding"/>
    <property type="evidence" value="ECO:0007669"/>
    <property type="project" value="UniProtKB-UniRule"/>
</dbReference>
<evidence type="ECO:0000256" key="9">
    <source>
        <dbReference type="ARBA" id="ARBA00023310"/>
    </source>
</evidence>
<evidence type="ECO:0000256" key="10">
    <source>
        <dbReference type="HAMAP-Rule" id="MF_00815"/>
    </source>
</evidence>
<dbReference type="HAMAP" id="MF_00815">
    <property type="entry name" value="ATP_synth_gamma_bact"/>
    <property type="match status" value="1"/>
</dbReference>
<keyword evidence="8 10" id="KW-0139">CF(1)</keyword>
<evidence type="ECO:0000313" key="11">
    <source>
        <dbReference type="EMBL" id="RVU54369.1"/>
    </source>
</evidence>
<dbReference type="Proteomes" id="UP000288812">
    <property type="component" value="Unassembled WGS sequence"/>
</dbReference>
<dbReference type="AlphaFoldDB" id="A0A437S5T9"/>
<evidence type="ECO:0000256" key="4">
    <source>
        <dbReference type="ARBA" id="ARBA00022448"/>
    </source>
</evidence>
<evidence type="ECO:0000256" key="7">
    <source>
        <dbReference type="ARBA" id="ARBA00023136"/>
    </source>
</evidence>
<dbReference type="PANTHER" id="PTHR11693:SF22">
    <property type="entry name" value="ATP SYNTHASE SUBUNIT GAMMA, MITOCHONDRIAL"/>
    <property type="match status" value="1"/>
</dbReference>
<keyword evidence="12" id="KW-1185">Reference proteome</keyword>
<gene>
    <name evidence="10 11" type="primary">atpG</name>
    <name evidence="11" type="ORF">EF514_07945</name>
</gene>
<evidence type="ECO:0000256" key="8">
    <source>
        <dbReference type="ARBA" id="ARBA00023196"/>
    </source>
</evidence>
<keyword evidence="6 10" id="KW-0406">Ion transport</keyword>
<keyword evidence="5 10" id="KW-0375">Hydrogen ion transport</keyword>
<dbReference type="Gene3D" id="1.10.287.80">
    <property type="entry name" value="ATP synthase, gamma subunit, helix hairpin domain"/>
    <property type="match status" value="1"/>
</dbReference>
<dbReference type="GO" id="GO:0046933">
    <property type="term" value="F:proton-transporting ATP synthase activity, rotational mechanism"/>
    <property type="evidence" value="ECO:0007669"/>
    <property type="project" value="UniProtKB-UniRule"/>
</dbReference>
<dbReference type="GO" id="GO:0042777">
    <property type="term" value="P:proton motive force-driven plasma membrane ATP synthesis"/>
    <property type="evidence" value="ECO:0007669"/>
    <property type="project" value="UniProtKB-UniRule"/>
</dbReference>
<dbReference type="Gene3D" id="3.40.1380.10">
    <property type="match status" value="1"/>
</dbReference>
<accession>A0A437S5T9</accession>
<dbReference type="GO" id="GO:0045259">
    <property type="term" value="C:proton-transporting ATP synthase complex"/>
    <property type="evidence" value="ECO:0007669"/>
    <property type="project" value="UniProtKB-KW"/>
</dbReference>
<evidence type="ECO:0000256" key="1">
    <source>
        <dbReference type="ARBA" id="ARBA00003456"/>
    </source>
</evidence>
<dbReference type="EMBL" id="RLIH01000011">
    <property type="protein sequence ID" value="RVU54369.1"/>
    <property type="molecule type" value="Genomic_DNA"/>
</dbReference>
<keyword evidence="9 10" id="KW-0066">ATP synthesis</keyword>
<sequence>METLQSIQNRIRGIKGTKQITNSMKLVSSSKVQSVMDYAETTRDYISNFGEIMTSIVSSNEKLEHPYFIQSEEEKVGLIVISSDRGLCGGYNINVAKKAIEVARDFKEVSVIGIGRRIVGAFKRAGIEMRANYQGVSERPFYDEAHVIARRACNLYKTGEITQLYLVYTEFKSMIDQYPVAEKLLPIDVKQEEGMKVEYMWEPKFEKLIEEIVPHYLASIIFGAMIDASMSEQSARVMSMDSASKNSDEIIGKLTLEYNQLRQGAITQEIIEIVNGASAIT</sequence>
<dbReference type="RefSeq" id="WP_127724901.1">
    <property type="nucleotide sequence ID" value="NZ_RLIH01000011.1"/>
</dbReference>
<evidence type="ECO:0000256" key="3">
    <source>
        <dbReference type="ARBA" id="ARBA00007681"/>
    </source>
</evidence>
<dbReference type="InterPro" id="IPR035968">
    <property type="entry name" value="ATP_synth_F1_ATPase_gsu"/>
</dbReference>
<keyword evidence="4 10" id="KW-0813">Transport</keyword>
<organism evidence="11 12">
    <name type="scientific">Anaerosphaera multitolerans</name>
    <dbReference type="NCBI Taxonomy" id="2487351"/>
    <lineage>
        <taxon>Bacteria</taxon>
        <taxon>Bacillati</taxon>
        <taxon>Bacillota</taxon>
        <taxon>Tissierellia</taxon>
        <taxon>Tissierellales</taxon>
        <taxon>Peptoniphilaceae</taxon>
        <taxon>Anaerosphaera</taxon>
    </lineage>
</organism>
<comment type="subunit">
    <text evidence="10">F-type ATPases have 2 components, CF(1) - the catalytic core - and CF(0) - the membrane proton channel. CF(1) has five subunits: alpha(3), beta(3), gamma(1), delta(1), epsilon(1). CF(0) has three main subunits: a, b and c.</text>
</comment>
<dbReference type="PANTHER" id="PTHR11693">
    <property type="entry name" value="ATP SYNTHASE GAMMA CHAIN"/>
    <property type="match status" value="1"/>
</dbReference>
<name>A0A437S5T9_9FIRM</name>
<dbReference type="InterPro" id="IPR023632">
    <property type="entry name" value="ATP_synth_F1_gsu_CS"/>
</dbReference>